<feature type="region of interest" description="Disordered" evidence="3">
    <location>
        <begin position="395"/>
        <end position="424"/>
    </location>
</feature>
<dbReference type="PANTHER" id="PTHR22789:SF0">
    <property type="entry name" value="3-OXO-TETRONATE 4-PHOSPHATE DECARBOXYLASE-RELATED"/>
    <property type="match status" value="1"/>
</dbReference>
<keyword evidence="2" id="KW-0456">Lyase</keyword>
<evidence type="ECO:0000256" key="2">
    <source>
        <dbReference type="ARBA" id="ARBA00023239"/>
    </source>
</evidence>
<keyword evidence="1" id="KW-0479">Metal-binding</keyword>
<dbReference type="InterPro" id="IPR036409">
    <property type="entry name" value="Aldolase_II/adducin_N_sf"/>
</dbReference>
<dbReference type="InterPro" id="IPR001303">
    <property type="entry name" value="Aldolase_II/adducin_N"/>
</dbReference>
<organism evidence="5">
    <name type="scientific">Aplanochytrium stocchinoi</name>
    <dbReference type="NCBI Taxonomy" id="215587"/>
    <lineage>
        <taxon>Eukaryota</taxon>
        <taxon>Sar</taxon>
        <taxon>Stramenopiles</taxon>
        <taxon>Bigyra</taxon>
        <taxon>Labyrinthulomycetes</taxon>
        <taxon>Thraustochytrida</taxon>
        <taxon>Thraustochytriidae</taxon>
        <taxon>Aplanochytrium</taxon>
    </lineage>
</organism>
<dbReference type="Pfam" id="PF00596">
    <property type="entry name" value="Aldolase_II"/>
    <property type="match status" value="1"/>
</dbReference>
<protein>
    <recommendedName>
        <fullName evidence="4">Class II aldolase/adducin N-terminal domain-containing protein</fullName>
    </recommendedName>
</protein>
<reference evidence="5" key="1">
    <citation type="submission" date="2021-01" db="EMBL/GenBank/DDBJ databases">
        <authorList>
            <person name="Corre E."/>
            <person name="Pelletier E."/>
            <person name="Niang G."/>
            <person name="Scheremetjew M."/>
            <person name="Finn R."/>
            <person name="Kale V."/>
            <person name="Holt S."/>
            <person name="Cochrane G."/>
            <person name="Meng A."/>
            <person name="Brown T."/>
            <person name="Cohen L."/>
        </authorList>
    </citation>
    <scope>NUCLEOTIDE SEQUENCE</scope>
    <source>
        <strain evidence="5">GSBS06</strain>
    </source>
</reference>
<feature type="domain" description="Class II aldolase/adducin N-terminal" evidence="4">
    <location>
        <begin position="148"/>
        <end position="329"/>
    </location>
</feature>
<gene>
    <name evidence="5" type="ORF">ASTO00021_LOCUS10737</name>
</gene>
<feature type="compositionally biased region" description="Basic residues" evidence="3">
    <location>
        <begin position="406"/>
        <end position="424"/>
    </location>
</feature>
<dbReference type="SUPFAM" id="SSF53639">
    <property type="entry name" value="AraD/HMP-PK domain-like"/>
    <property type="match status" value="1"/>
</dbReference>
<dbReference type="GO" id="GO:0046872">
    <property type="term" value="F:metal ion binding"/>
    <property type="evidence" value="ECO:0007669"/>
    <property type="project" value="UniProtKB-KW"/>
</dbReference>
<dbReference type="GO" id="GO:0005829">
    <property type="term" value="C:cytosol"/>
    <property type="evidence" value="ECO:0007669"/>
    <property type="project" value="TreeGrafter"/>
</dbReference>
<name>A0A7S3UY05_9STRA</name>
<dbReference type="EMBL" id="HBIN01014200">
    <property type="protein sequence ID" value="CAE0440603.1"/>
    <property type="molecule type" value="Transcribed_RNA"/>
</dbReference>
<sequence length="424" mass="46798">MVRTPIREPDTGEPHVCMSFDGPRVCDGRCVSTDSIRKPHTSSREEANKSREHAPHVCIGFNGPKLCDGNCTSTSTSTTSPTRRHKNISNLNEKIEPHICIGFNGRQACDGNCISTGKKKSQREESLNGMIPFPSMGDEEVCCAELRQKVIDTCLAMNHMGINQGTSGNVSVRLDGPFFAITPSGVPYESLKPSMIVIMDTNDDPGYYGNLLPSSEWRIHYDIYRKFAEARAIVHAHSTYSTALSCCNEITEIPAFHYMVAVAGGKSISKAKYATFGSQELSDNVYEAMINPRRKACLMANHGLVAYGPNLDKALWLTNEVECLSKQFIQILSSGLDPQILSGNEMDTILAKFKSYGKQPVKGHNSNEKGASAVSTPILKCRDFPRLVDVEADIDEEVSTSEQAKKPGKSRRRRSNRKKRKIVT</sequence>
<dbReference type="InterPro" id="IPR050197">
    <property type="entry name" value="Aldolase_class_II_sugar_metab"/>
</dbReference>
<dbReference type="GO" id="GO:0016832">
    <property type="term" value="F:aldehyde-lyase activity"/>
    <property type="evidence" value="ECO:0007669"/>
    <property type="project" value="TreeGrafter"/>
</dbReference>
<evidence type="ECO:0000256" key="3">
    <source>
        <dbReference type="SAM" id="MobiDB-lite"/>
    </source>
</evidence>
<proteinExistence type="predicted"/>
<evidence type="ECO:0000256" key="1">
    <source>
        <dbReference type="ARBA" id="ARBA00022723"/>
    </source>
</evidence>
<accession>A0A7S3UY05</accession>
<dbReference type="SMART" id="SM01007">
    <property type="entry name" value="Aldolase_II"/>
    <property type="match status" value="1"/>
</dbReference>
<dbReference type="GO" id="GO:0019323">
    <property type="term" value="P:pentose catabolic process"/>
    <property type="evidence" value="ECO:0007669"/>
    <property type="project" value="TreeGrafter"/>
</dbReference>
<dbReference type="Gene3D" id="3.40.225.10">
    <property type="entry name" value="Class II aldolase/adducin N-terminal domain"/>
    <property type="match status" value="1"/>
</dbReference>
<evidence type="ECO:0000313" key="5">
    <source>
        <dbReference type="EMBL" id="CAE0440603.1"/>
    </source>
</evidence>
<dbReference type="PANTHER" id="PTHR22789">
    <property type="entry name" value="FUCULOSE PHOSPHATE ALDOLASE"/>
    <property type="match status" value="1"/>
</dbReference>
<dbReference type="AlphaFoldDB" id="A0A7S3UY05"/>
<evidence type="ECO:0000259" key="4">
    <source>
        <dbReference type="SMART" id="SM01007"/>
    </source>
</evidence>